<evidence type="ECO:0000256" key="5">
    <source>
        <dbReference type="ARBA" id="ARBA00023004"/>
    </source>
</evidence>
<evidence type="ECO:0000256" key="8">
    <source>
        <dbReference type="ARBA" id="ARBA00046332"/>
    </source>
</evidence>
<proteinExistence type="inferred from homology"/>
<protein>
    <recommendedName>
        <fullName evidence="7">Bacterioferritin-associated ferredoxin</fullName>
    </recommendedName>
</protein>
<name>A0A8S8XBT7_9PROT</name>
<dbReference type="InterPro" id="IPR007419">
    <property type="entry name" value="BFD-like_2Fe2S-bd_dom"/>
</dbReference>
<comment type="caution">
    <text evidence="10">The sequence shown here is derived from an EMBL/GenBank/DDBJ whole genome shotgun (WGS) entry which is preliminary data.</text>
</comment>
<dbReference type="Gene3D" id="1.10.10.1100">
    <property type="entry name" value="BFD-like [2Fe-2S]-binding domain"/>
    <property type="match status" value="1"/>
</dbReference>
<accession>A0A8S8XBT7</accession>
<evidence type="ECO:0000259" key="9">
    <source>
        <dbReference type="Pfam" id="PF04324"/>
    </source>
</evidence>
<keyword evidence="2" id="KW-0001">2Fe-2S</keyword>
<dbReference type="RefSeq" id="WP_420242645.1">
    <property type="nucleotide sequence ID" value="NZ_BOPV01000001.1"/>
</dbReference>
<reference evidence="10" key="1">
    <citation type="submission" date="2021-02" db="EMBL/GenBank/DDBJ databases">
        <title>Genome sequence of Rhodospirillales sp. strain TMPK1 isolated from soil.</title>
        <authorList>
            <person name="Nakai R."/>
            <person name="Kusada H."/>
            <person name="Tamaki H."/>
        </authorList>
    </citation>
    <scope>NUCLEOTIDE SEQUENCE</scope>
    <source>
        <strain evidence="10">TMPK1</strain>
    </source>
</reference>
<dbReference type="AlphaFoldDB" id="A0A8S8XBT7"/>
<dbReference type="GO" id="GO:0051537">
    <property type="term" value="F:2 iron, 2 sulfur cluster binding"/>
    <property type="evidence" value="ECO:0007669"/>
    <property type="project" value="UniProtKB-KW"/>
</dbReference>
<dbReference type="PANTHER" id="PTHR37424">
    <property type="entry name" value="BACTERIOFERRITIN-ASSOCIATED FERREDOXIN"/>
    <property type="match status" value="1"/>
</dbReference>
<keyword evidence="1" id="KW-0813">Transport</keyword>
<evidence type="ECO:0000313" key="10">
    <source>
        <dbReference type="EMBL" id="GIL39542.1"/>
    </source>
</evidence>
<dbReference type="EMBL" id="BOPV01000001">
    <property type="protein sequence ID" value="GIL39542.1"/>
    <property type="molecule type" value="Genomic_DNA"/>
</dbReference>
<dbReference type="GO" id="GO:0046872">
    <property type="term" value="F:metal ion binding"/>
    <property type="evidence" value="ECO:0007669"/>
    <property type="project" value="UniProtKB-KW"/>
</dbReference>
<organism evidence="10 11">
    <name type="scientific">Roseiterribacter gracilis</name>
    <dbReference type="NCBI Taxonomy" id="2812848"/>
    <lineage>
        <taxon>Bacteria</taxon>
        <taxon>Pseudomonadati</taxon>
        <taxon>Pseudomonadota</taxon>
        <taxon>Alphaproteobacteria</taxon>
        <taxon>Rhodospirillales</taxon>
        <taxon>Roseiterribacteraceae</taxon>
        <taxon>Roseiterribacter</taxon>
    </lineage>
</organism>
<keyword evidence="6" id="KW-0411">Iron-sulfur</keyword>
<dbReference type="InterPro" id="IPR052371">
    <property type="entry name" value="BFD-associated_ferredoxin"/>
</dbReference>
<keyword evidence="4" id="KW-0249">Electron transport</keyword>
<keyword evidence="3" id="KW-0479">Metal-binding</keyword>
<dbReference type="Proteomes" id="UP000681075">
    <property type="component" value="Unassembled WGS sequence"/>
</dbReference>
<comment type="similarity">
    <text evidence="8">Belongs to the Bfd family.</text>
</comment>
<gene>
    <name evidence="10" type="ORF">TMPK1_17790</name>
</gene>
<dbReference type="Pfam" id="PF04324">
    <property type="entry name" value="Fer2_BFD"/>
    <property type="match status" value="1"/>
</dbReference>
<feature type="domain" description="BFD-like [2Fe-2S]-binding" evidence="9">
    <location>
        <begin position="2"/>
        <end position="51"/>
    </location>
</feature>
<keyword evidence="11" id="KW-1185">Reference proteome</keyword>
<keyword evidence="5" id="KW-0408">Iron</keyword>
<evidence type="ECO:0000256" key="3">
    <source>
        <dbReference type="ARBA" id="ARBA00022723"/>
    </source>
</evidence>
<evidence type="ECO:0000313" key="11">
    <source>
        <dbReference type="Proteomes" id="UP000681075"/>
    </source>
</evidence>
<evidence type="ECO:0000256" key="4">
    <source>
        <dbReference type="ARBA" id="ARBA00022982"/>
    </source>
</evidence>
<evidence type="ECO:0000256" key="6">
    <source>
        <dbReference type="ARBA" id="ARBA00023014"/>
    </source>
</evidence>
<evidence type="ECO:0000256" key="7">
    <source>
        <dbReference type="ARBA" id="ARBA00039386"/>
    </source>
</evidence>
<evidence type="ECO:0000256" key="1">
    <source>
        <dbReference type="ARBA" id="ARBA00022448"/>
    </source>
</evidence>
<evidence type="ECO:0000256" key="2">
    <source>
        <dbReference type="ARBA" id="ARBA00022714"/>
    </source>
</evidence>
<dbReference type="InterPro" id="IPR041854">
    <property type="entry name" value="BFD-like_2Fe2S-bd_dom_sf"/>
</dbReference>
<dbReference type="PANTHER" id="PTHR37424:SF1">
    <property type="entry name" value="BACTERIOFERRITIN-ASSOCIATED FERREDOXIN"/>
    <property type="match status" value="1"/>
</dbReference>
<sequence length="58" mass="6203">MYVCICNAVREREVRQAIEQGGAATPSEIYARLGVTPACGRCADTICDLLDQNESVAA</sequence>